<evidence type="ECO:0000313" key="10">
    <source>
        <dbReference type="EMBL" id="KPI42104.1"/>
    </source>
</evidence>
<evidence type="ECO:0000313" key="11">
    <source>
        <dbReference type="Proteomes" id="UP000038010"/>
    </source>
</evidence>
<dbReference type="GeneID" id="28737514"/>
<evidence type="ECO:0000256" key="2">
    <source>
        <dbReference type="ARBA" id="ARBA00022670"/>
    </source>
</evidence>
<evidence type="ECO:0000256" key="5">
    <source>
        <dbReference type="ARBA" id="ARBA00022801"/>
    </source>
</evidence>
<evidence type="ECO:0000256" key="1">
    <source>
        <dbReference type="ARBA" id="ARBA00007447"/>
    </source>
</evidence>
<dbReference type="PANTHER" id="PTHR47965">
    <property type="entry name" value="ASPARTYL PROTEASE-RELATED"/>
    <property type="match status" value="1"/>
</dbReference>
<feature type="chain" id="PRO_5005873274" description="Peptidase A1 domain-containing protein" evidence="8">
    <location>
        <begin position="19"/>
        <end position="390"/>
    </location>
</feature>
<gene>
    <name evidence="10" type="ORF">AB675_5424</name>
</gene>
<keyword evidence="5" id="KW-0378">Hydrolase</keyword>
<evidence type="ECO:0000256" key="3">
    <source>
        <dbReference type="ARBA" id="ARBA00022729"/>
    </source>
</evidence>
<dbReference type="RefSeq" id="XP_018002067.1">
    <property type="nucleotide sequence ID" value="XM_018145634.1"/>
</dbReference>
<dbReference type="InterPro" id="IPR033121">
    <property type="entry name" value="PEPTIDASE_A1"/>
</dbReference>
<keyword evidence="3 8" id="KW-0732">Signal</keyword>
<dbReference type="SUPFAM" id="SSF50630">
    <property type="entry name" value="Acid proteases"/>
    <property type="match status" value="1"/>
</dbReference>
<dbReference type="GO" id="GO:0004190">
    <property type="term" value="F:aspartic-type endopeptidase activity"/>
    <property type="evidence" value="ECO:0007669"/>
    <property type="project" value="UniProtKB-KW"/>
</dbReference>
<feature type="signal peptide" evidence="8">
    <location>
        <begin position="1"/>
        <end position="18"/>
    </location>
</feature>
<feature type="region of interest" description="Disordered" evidence="7">
    <location>
        <begin position="146"/>
        <end position="178"/>
    </location>
</feature>
<organism evidence="10 11">
    <name type="scientific">Cyphellophora attinorum</name>
    <dbReference type="NCBI Taxonomy" id="1664694"/>
    <lineage>
        <taxon>Eukaryota</taxon>
        <taxon>Fungi</taxon>
        <taxon>Dikarya</taxon>
        <taxon>Ascomycota</taxon>
        <taxon>Pezizomycotina</taxon>
        <taxon>Eurotiomycetes</taxon>
        <taxon>Chaetothyriomycetidae</taxon>
        <taxon>Chaetothyriales</taxon>
        <taxon>Cyphellophoraceae</taxon>
        <taxon>Cyphellophora</taxon>
    </lineage>
</organism>
<comment type="similarity">
    <text evidence="1">Belongs to the peptidase A1 family.</text>
</comment>
<dbReference type="OrthoDB" id="15189at2759"/>
<feature type="compositionally biased region" description="Basic and acidic residues" evidence="7">
    <location>
        <begin position="372"/>
        <end position="390"/>
    </location>
</feature>
<name>A0A0N1HD42_9EURO</name>
<dbReference type="VEuPathDB" id="FungiDB:AB675_5424"/>
<evidence type="ECO:0000256" key="7">
    <source>
        <dbReference type="SAM" id="MobiDB-lite"/>
    </source>
</evidence>
<proteinExistence type="inferred from homology"/>
<dbReference type="InterPro" id="IPR021109">
    <property type="entry name" value="Peptidase_aspartic_dom_sf"/>
</dbReference>
<dbReference type="InterPro" id="IPR001969">
    <property type="entry name" value="Aspartic_peptidase_AS"/>
</dbReference>
<sequence>MTCNFLITILALICSTTSIILPLGVSPDTAFYYVTLTLGDQPLKLFIDTGSPQTWVATNTTRCYGTQGTRVACSLHFGTLYHQSSTFNYLNDTSNSTVIQYADGSEVRGAFGFEDLVLDDYLISQMRMILAEVSLETTGGLWPSAGLLGLGPQPADEDDSSSPDATGPPSPKGLQSLSRPFSLGKPHYALNGPQLASAFTGNDFLPSIWSQAGLPAFFGLALSRTDSINTSTTSSGRNSSFAGILTVGEAAPLTNPAINASAANTFARIPLEQEASYYYPDVYEYRHDKINASGIVIGRDPLTAEAYPFIQDGFASPQTGLGGADMGFIVDSGSQLNMIPSLHAALVNSKFNPPATLYGEGCGSSTATQGARSRDPDRERNVPDQHRRHD</sequence>
<dbReference type="EMBL" id="LFJN01000008">
    <property type="protein sequence ID" value="KPI42104.1"/>
    <property type="molecule type" value="Genomic_DNA"/>
</dbReference>
<dbReference type="STRING" id="1664694.A0A0N1HD42"/>
<evidence type="ECO:0000256" key="6">
    <source>
        <dbReference type="ARBA" id="ARBA00023145"/>
    </source>
</evidence>
<dbReference type="InterPro" id="IPR001461">
    <property type="entry name" value="Aspartic_peptidase_A1"/>
</dbReference>
<keyword evidence="6" id="KW-0865">Zymogen</keyword>
<accession>A0A0N1HD42</accession>
<dbReference type="AlphaFoldDB" id="A0A0N1HD42"/>
<dbReference type="Gene3D" id="2.40.70.10">
    <property type="entry name" value="Acid Proteases"/>
    <property type="match status" value="1"/>
</dbReference>
<dbReference type="PROSITE" id="PS51767">
    <property type="entry name" value="PEPTIDASE_A1"/>
    <property type="match status" value="1"/>
</dbReference>
<dbReference type="Pfam" id="PF00026">
    <property type="entry name" value="Asp"/>
    <property type="match status" value="1"/>
</dbReference>
<dbReference type="Proteomes" id="UP000038010">
    <property type="component" value="Unassembled WGS sequence"/>
</dbReference>
<dbReference type="PANTHER" id="PTHR47965:SF12">
    <property type="entry name" value="ASPARTIC PROTEINASE 3-RELATED"/>
    <property type="match status" value="1"/>
</dbReference>
<comment type="caution">
    <text evidence="10">The sequence shown here is derived from an EMBL/GenBank/DDBJ whole genome shotgun (WGS) entry which is preliminary data.</text>
</comment>
<keyword evidence="11" id="KW-1185">Reference proteome</keyword>
<evidence type="ECO:0000259" key="9">
    <source>
        <dbReference type="PROSITE" id="PS51767"/>
    </source>
</evidence>
<evidence type="ECO:0000256" key="4">
    <source>
        <dbReference type="ARBA" id="ARBA00022750"/>
    </source>
</evidence>
<feature type="region of interest" description="Disordered" evidence="7">
    <location>
        <begin position="357"/>
        <end position="390"/>
    </location>
</feature>
<evidence type="ECO:0000256" key="8">
    <source>
        <dbReference type="SAM" id="SignalP"/>
    </source>
</evidence>
<dbReference type="GO" id="GO:0006508">
    <property type="term" value="P:proteolysis"/>
    <property type="evidence" value="ECO:0007669"/>
    <property type="project" value="UniProtKB-KW"/>
</dbReference>
<reference evidence="10 11" key="1">
    <citation type="submission" date="2015-06" db="EMBL/GenBank/DDBJ databases">
        <title>Draft genome of the ant-associated black yeast Phialophora attae CBS 131958.</title>
        <authorList>
            <person name="Moreno L.F."/>
            <person name="Stielow B.J."/>
            <person name="de Hoog S."/>
            <person name="Vicente V.A."/>
            <person name="Weiss V.A."/>
            <person name="de Vries M."/>
            <person name="Cruz L.M."/>
            <person name="Souza E.M."/>
        </authorList>
    </citation>
    <scope>NUCLEOTIDE SEQUENCE [LARGE SCALE GENOMIC DNA]</scope>
    <source>
        <strain evidence="10 11">CBS 131958</strain>
    </source>
</reference>
<feature type="domain" description="Peptidase A1" evidence="9">
    <location>
        <begin position="32"/>
        <end position="390"/>
    </location>
</feature>
<protein>
    <recommendedName>
        <fullName evidence="9">Peptidase A1 domain-containing protein</fullName>
    </recommendedName>
</protein>
<keyword evidence="2" id="KW-0645">Protease</keyword>
<keyword evidence="4" id="KW-0064">Aspartyl protease</keyword>
<dbReference type="PROSITE" id="PS00141">
    <property type="entry name" value="ASP_PROTEASE"/>
    <property type="match status" value="1"/>
</dbReference>